<dbReference type="OrthoDB" id="5818611at2"/>
<accession>A0A0F4QPR6</accession>
<dbReference type="AlphaFoldDB" id="A0A0F4QPR6"/>
<evidence type="ECO:0000313" key="2">
    <source>
        <dbReference type="Proteomes" id="UP000033452"/>
    </source>
</evidence>
<organism evidence="1 2">
    <name type="scientific">Pseudoalteromonas rubra</name>
    <dbReference type="NCBI Taxonomy" id="43658"/>
    <lineage>
        <taxon>Bacteria</taxon>
        <taxon>Pseudomonadati</taxon>
        <taxon>Pseudomonadota</taxon>
        <taxon>Gammaproteobacteria</taxon>
        <taxon>Alteromonadales</taxon>
        <taxon>Pseudoalteromonadaceae</taxon>
        <taxon>Pseudoalteromonas</taxon>
    </lineage>
</organism>
<dbReference type="Pfam" id="PF11280">
    <property type="entry name" value="DUF3081"/>
    <property type="match status" value="1"/>
</dbReference>
<proteinExistence type="predicted"/>
<evidence type="ECO:0000313" key="1">
    <source>
        <dbReference type="EMBL" id="KJZ08622.1"/>
    </source>
</evidence>
<sequence>MKNDIDSRQILAVYEYIQQHGEADENGKLFEGIRAYSDPDGYTIYLEGSALLLRFGFHNTYHLDYQHEKNKEDFINKLNFIYQMANEAKQ</sequence>
<dbReference type="InterPro" id="IPR021432">
    <property type="entry name" value="DUF3081"/>
</dbReference>
<protein>
    <recommendedName>
        <fullName evidence="3">DUF3081 domain-containing protein</fullName>
    </recommendedName>
</protein>
<name>A0A0F4QPR6_9GAMM</name>
<dbReference type="RefSeq" id="WP_046005274.1">
    <property type="nucleotide sequence ID" value="NZ_JXYA01000026.1"/>
</dbReference>
<dbReference type="PATRIC" id="fig|43658.5.peg.2601"/>
<evidence type="ECO:0008006" key="3">
    <source>
        <dbReference type="Google" id="ProtNLM"/>
    </source>
</evidence>
<gene>
    <name evidence="1" type="ORF">TW77_12295</name>
</gene>
<reference evidence="1 2" key="1">
    <citation type="journal article" date="2015" name="BMC Genomics">
        <title>Genome mining reveals unlocked bioactive potential of marine Gram-negative bacteria.</title>
        <authorList>
            <person name="Machado H."/>
            <person name="Sonnenschein E.C."/>
            <person name="Melchiorsen J."/>
            <person name="Gram L."/>
        </authorList>
    </citation>
    <scope>NUCLEOTIDE SEQUENCE [LARGE SCALE GENOMIC DNA]</scope>
    <source>
        <strain evidence="1 2">S2471</strain>
    </source>
</reference>
<dbReference type="EMBL" id="JXYA01000026">
    <property type="protein sequence ID" value="KJZ08622.1"/>
    <property type="molecule type" value="Genomic_DNA"/>
</dbReference>
<comment type="caution">
    <text evidence="1">The sequence shown here is derived from an EMBL/GenBank/DDBJ whole genome shotgun (WGS) entry which is preliminary data.</text>
</comment>
<dbReference type="Proteomes" id="UP000033452">
    <property type="component" value="Unassembled WGS sequence"/>
</dbReference>
<keyword evidence="2" id="KW-1185">Reference proteome</keyword>